<comment type="caution">
    <text evidence="2">The sequence shown here is derived from an EMBL/GenBank/DDBJ whole genome shotgun (WGS) entry which is preliminary data.</text>
</comment>
<protein>
    <submittedName>
        <fullName evidence="2">Uncharacterized protein</fullName>
    </submittedName>
</protein>
<feature type="region of interest" description="Disordered" evidence="1">
    <location>
        <begin position="131"/>
        <end position="153"/>
    </location>
</feature>
<sequence>MIAKKMEKTPVSGLHLQTKGNHGIRQETHPAMNDVYGSDGGPFQSSFEADDHHCLVGIRQDEGQPTTSAAARREDWVTNPGRRTKTKRLSMCDKLAMEFNERKLMYLKEEHDMKMQIINVELAMKEEERNRKQQQYQCSSRTSTSSGSRYFHL</sequence>
<accession>A0AAN8LRE0</accession>
<evidence type="ECO:0000313" key="3">
    <source>
        <dbReference type="Proteomes" id="UP001356427"/>
    </source>
</evidence>
<feature type="compositionally biased region" description="Low complexity" evidence="1">
    <location>
        <begin position="139"/>
        <end position="153"/>
    </location>
</feature>
<gene>
    <name evidence="2" type="ORF">J4Q44_G00201890</name>
</gene>
<proteinExistence type="predicted"/>
<organism evidence="2 3">
    <name type="scientific">Coregonus suidteri</name>
    <dbReference type="NCBI Taxonomy" id="861788"/>
    <lineage>
        <taxon>Eukaryota</taxon>
        <taxon>Metazoa</taxon>
        <taxon>Chordata</taxon>
        <taxon>Craniata</taxon>
        <taxon>Vertebrata</taxon>
        <taxon>Euteleostomi</taxon>
        <taxon>Actinopterygii</taxon>
        <taxon>Neopterygii</taxon>
        <taxon>Teleostei</taxon>
        <taxon>Protacanthopterygii</taxon>
        <taxon>Salmoniformes</taxon>
        <taxon>Salmonidae</taxon>
        <taxon>Coregoninae</taxon>
        <taxon>Coregonus</taxon>
    </lineage>
</organism>
<keyword evidence="3" id="KW-1185">Reference proteome</keyword>
<reference evidence="2 3" key="1">
    <citation type="submission" date="2021-04" db="EMBL/GenBank/DDBJ databases">
        <authorList>
            <person name="De Guttry C."/>
            <person name="Zahm M."/>
            <person name="Klopp C."/>
            <person name="Cabau C."/>
            <person name="Louis A."/>
            <person name="Berthelot C."/>
            <person name="Parey E."/>
            <person name="Roest Crollius H."/>
            <person name="Montfort J."/>
            <person name="Robinson-Rechavi M."/>
            <person name="Bucao C."/>
            <person name="Bouchez O."/>
            <person name="Gislard M."/>
            <person name="Lluch J."/>
            <person name="Milhes M."/>
            <person name="Lampietro C."/>
            <person name="Lopez Roques C."/>
            <person name="Donnadieu C."/>
            <person name="Braasch I."/>
            <person name="Desvignes T."/>
            <person name="Postlethwait J."/>
            <person name="Bobe J."/>
            <person name="Wedekind C."/>
            <person name="Guiguen Y."/>
        </authorList>
    </citation>
    <scope>NUCLEOTIDE SEQUENCE [LARGE SCALE GENOMIC DNA]</scope>
    <source>
        <strain evidence="2">Cs_M1</strain>
        <tissue evidence="2">Blood</tissue>
    </source>
</reference>
<dbReference type="Proteomes" id="UP001356427">
    <property type="component" value="Unassembled WGS sequence"/>
</dbReference>
<dbReference type="EMBL" id="JAGTTL010000018">
    <property type="protein sequence ID" value="KAK6308726.1"/>
    <property type="molecule type" value="Genomic_DNA"/>
</dbReference>
<name>A0AAN8LRE0_9TELE</name>
<evidence type="ECO:0000256" key="1">
    <source>
        <dbReference type="SAM" id="MobiDB-lite"/>
    </source>
</evidence>
<evidence type="ECO:0000313" key="2">
    <source>
        <dbReference type="EMBL" id="KAK6308726.1"/>
    </source>
</evidence>
<dbReference type="AlphaFoldDB" id="A0AAN8LRE0"/>